<dbReference type="Pfam" id="PF03947">
    <property type="entry name" value="Ribosomal_L2_C"/>
    <property type="match status" value="1"/>
</dbReference>
<evidence type="ECO:0000256" key="14">
    <source>
        <dbReference type="ARBA" id="ARBA00010254"/>
    </source>
</evidence>
<dbReference type="CDD" id="cd00432">
    <property type="entry name" value="Ribosomal_L18_L5e"/>
    <property type="match status" value="1"/>
</dbReference>
<dbReference type="InterPro" id="IPR004087">
    <property type="entry name" value="KH_dom"/>
</dbReference>
<dbReference type="Gene3D" id="3.90.470.10">
    <property type="entry name" value="Ribosomal protein L22/L17"/>
    <property type="match status" value="1"/>
</dbReference>
<evidence type="ECO:0000256" key="3">
    <source>
        <dbReference type="ARBA" id="ARBA00004072"/>
    </source>
</evidence>
<dbReference type="InterPro" id="IPR022666">
    <property type="entry name" value="Ribosomal_uL2_RNA-bd_dom"/>
</dbReference>
<comment type="similarity">
    <text evidence="16">Belongs to the universal ribosomal protein uL24 family.</text>
</comment>
<dbReference type="InterPro" id="IPR015946">
    <property type="entry name" value="KH_dom-like_a/b"/>
</dbReference>
<comment type="similarity">
    <text evidence="9">Belongs to the universal ribosomal protein uS19 family.</text>
</comment>
<evidence type="ECO:0000313" key="37">
    <source>
        <dbReference type="EMBL" id="CAE7470594.1"/>
    </source>
</evidence>
<dbReference type="SUPFAM" id="SSF50447">
    <property type="entry name" value="Translation proteins"/>
    <property type="match status" value="1"/>
</dbReference>
<dbReference type="FunFam" id="3.30.70.600:FF:000003">
    <property type="entry name" value="30S ribosomal protein S10"/>
    <property type="match status" value="1"/>
</dbReference>
<evidence type="ECO:0000256" key="10">
    <source>
        <dbReference type="ARBA" id="ARBA00008553"/>
    </source>
</evidence>
<dbReference type="SMART" id="SM01382">
    <property type="entry name" value="Ribosomal_L2_C"/>
    <property type="match status" value="1"/>
</dbReference>
<dbReference type="SUPFAM" id="SSF50249">
    <property type="entry name" value="Nucleic acid-binding proteins"/>
    <property type="match status" value="2"/>
</dbReference>
<dbReference type="HAMAP" id="MF_00531">
    <property type="entry name" value="Ribosomal_uS19"/>
    <property type="match status" value="1"/>
</dbReference>
<feature type="region of interest" description="Disordered" evidence="35">
    <location>
        <begin position="398"/>
        <end position="427"/>
    </location>
</feature>
<dbReference type="CDD" id="cd00337">
    <property type="entry name" value="Ribosomal_uL14"/>
    <property type="match status" value="1"/>
</dbReference>
<evidence type="ECO:0000256" key="35">
    <source>
        <dbReference type="SAM" id="MobiDB-lite"/>
    </source>
</evidence>
<reference evidence="37" key="1">
    <citation type="submission" date="2021-02" db="EMBL/GenBank/DDBJ databases">
        <authorList>
            <person name="Dougan E. K."/>
            <person name="Rhodes N."/>
            <person name="Thang M."/>
            <person name="Chan C."/>
        </authorList>
    </citation>
    <scope>NUCLEOTIDE SEQUENCE</scope>
</reference>
<feature type="compositionally biased region" description="Basic and acidic residues" evidence="35">
    <location>
        <begin position="1824"/>
        <end position="1840"/>
    </location>
</feature>
<dbReference type="CDD" id="cd00427">
    <property type="entry name" value="Ribosomal_L29_HIP"/>
    <property type="match status" value="1"/>
</dbReference>
<dbReference type="CDD" id="cd00364">
    <property type="entry name" value="Ribosomal_uS17"/>
    <property type="match status" value="1"/>
</dbReference>
<dbReference type="InterPro" id="IPR035987">
    <property type="entry name" value="Ribosomal_uS8_sf"/>
</dbReference>
<dbReference type="GO" id="GO:0003735">
    <property type="term" value="F:structural constituent of ribosome"/>
    <property type="evidence" value="ECO:0007669"/>
    <property type="project" value="InterPro"/>
</dbReference>
<dbReference type="InterPro" id="IPR005880">
    <property type="entry name" value="Ribosomal_uL2_bac/org-type"/>
</dbReference>
<dbReference type="InterPro" id="IPR005732">
    <property type="entry name" value="Ribosomal_uS19_bac-type"/>
</dbReference>
<dbReference type="InterPro" id="IPR009000">
    <property type="entry name" value="Transl_B-barrel_sf"/>
</dbReference>
<dbReference type="HAMAP" id="MF_01365_B">
    <property type="entry name" value="Ribosomal_uL6_B"/>
    <property type="match status" value="1"/>
</dbReference>
<dbReference type="Pfam" id="PF17136">
    <property type="entry name" value="ribosomal_L24"/>
    <property type="match status" value="1"/>
</dbReference>
<keyword evidence="23 33" id="KW-0689">Ribosomal protein</keyword>
<dbReference type="Gene3D" id="1.10.287.310">
    <property type="match status" value="1"/>
</dbReference>
<dbReference type="FunFam" id="3.30.1490.10:FF:000001">
    <property type="entry name" value="30S ribosomal protein S8"/>
    <property type="match status" value="1"/>
</dbReference>
<dbReference type="InterPro" id="IPR018268">
    <property type="entry name" value="Ribosomal_uS10_CS"/>
</dbReference>
<dbReference type="InterPro" id="IPR036789">
    <property type="entry name" value="Ribosomal_uL6-like_a/b-dom_sf"/>
</dbReference>
<dbReference type="HAMAP" id="MF_00374">
    <property type="entry name" value="Ribosomal_uL29"/>
    <property type="match status" value="1"/>
</dbReference>
<dbReference type="Gene3D" id="2.40.50.140">
    <property type="entry name" value="Nucleic acid-binding proteins"/>
    <property type="match status" value="2"/>
</dbReference>
<dbReference type="Gene3D" id="3.30.860.10">
    <property type="entry name" value="30s Ribosomal Protein S19, Chain A"/>
    <property type="match status" value="1"/>
</dbReference>
<dbReference type="InterPro" id="IPR019972">
    <property type="entry name" value="Ribosomal_uL14_CS"/>
</dbReference>
<dbReference type="FunFam" id="2.40.30.10:FF:000004">
    <property type="entry name" value="50S ribosomal protein L3"/>
    <property type="match status" value="1"/>
</dbReference>
<dbReference type="InterPro" id="IPR012340">
    <property type="entry name" value="NA-bd_OB-fold"/>
</dbReference>
<evidence type="ECO:0000256" key="2">
    <source>
        <dbReference type="ARBA" id="ARBA00002570"/>
    </source>
</evidence>
<dbReference type="InterPro" id="IPR019984">
    <property type="entry name" value="Ribosomal_uS17_bact/chlr"/>
</dbReference>
<dbReference type="InterPro" id="IPR002136">
    <property type="entry name" value="Ribosomal_uL4"/>
</dbReference>
<dbReference type="Gene3D" id="3.30.1140.32">
    <property type="entry name" value="Ribosomal protein S3, C-terminal domain"/>
    <property type="match status" value="1"/>
</dbReference>
<dbReference type="Gene3D" id="3.30.1440.10">
    <property type="match status" value="1"/>
</dbReference>
<dbReference type="SUPFAM" id="SSF54814">
    <property type="entry name" value="Prokaryotic type KH domain (KH-domain type II)"/>
    <property type="match status" value="1"/>
</dbReference>
<dbReference type="SUPFAM" id="SSF46561">
    <property type="entry name" value="Ribosomal protein L29 (L29p)"/>
    <property type="match status" value="1"/>
</dbReference>
<dbReference type="SMART" id="SM01383">
    <property type="entry name" value="Ribosomal_L2"/>
    <property type="match status" value="1"/>
</dbReference>
<dbReference type="Gene3D" id="2.40.150.20">
    <property type="entry name" value="Ribosomal protein L14"/>
    <property type="match status" value="1"/>
</dbReference>
<dbReference type="FunFam" id="3.30.860.10:FF:000001">
    <property type="entry name" value="30S ribosomal protein S19"/>
    <property type="match status" value="1"/>
</dbReference>
<dbReference type="InterPro" id="IPR001351">
    <property type="entry name" value="Ribosomal_uS3_C"/>
</dbReference>
<dbReference type="InterPro" id="IPR031309">
    <property type="entry name" value="Ribosomal_uL5_C"/>
</dbReference>
<comment type="caution">
    <text evidence="37">The sequence shown here is derived from an EMBL/GenBank/DDBJ whole genome shotgun (WGS) entry which is preliminary data.</text>
</comment>
<dbReference type="NCBIfam" id="TIGR03625">
    <property type="entry name" value="L3_bact"/>
    <property type="match status" value="1"/>
</dbReference>
<dbReference type="Pfam" id="PF07650">
    <property type="entry name" value="KH_2"/>
    <property type="match status" value="1"/>
</dbReference>
<keyword evidence="22 32" id="KW-0694">RNA-binding</keyword>
<dbReference type="SUPFAM" id="SSF52166">
    <property type="entry name" value="Ribosomal protein L4"/>
    <property type="match status" value="1"/>
</dbReference>
<dbReference type="InterPro" id="IPR005484">
    <property type="entry name" value="Ribosomal_uL18_bac/plant/anim"/>
</dbReference>
<dbReference type="NCBIfam" id="TIGR01067">
    <property type="entry name" value="rplN_bact"/>
    <property type="match status" value="1"/>
</dbReference>
<comment type="similarity">
    <text evidence="15">Belongs to the universal ribosomal protein uL4 family.</text>
</comment>
<dbReference type="PROSITE" id="PS00474">
    <property type="entry name" value="RIBOSOMAL_L3"/>
    <property type="match status" value="1"/>
</dbReference>
<dbReference type="InterPro" id="IPR020930">
    <property type="entry name" value="Ribosomal_uL5_bac-type"/>
</dbReference>
<dbReference type="PROSITE" id="PS00049">
    <property type="entry name" value="RIBOSOMAL_L14"/>
    <property type="match status" value="1"/>
</dbReference>
<dbReference type="InterPro" id="IPR031310">
    <property type="entry name" value="Ribosomal_uL5_N"/>
</dbReference>
<dbReference type="InterPro" id="IPR019906">
    <property type="entry name" value="Ribosomal_uL6_bac-type"/>
</dbReference>
<feature type="region of interest" description="Disordered" evidence="35">
    <location>
        <begin position="1811"/>
        <end position="1850"/>
    </location>
</feature>
<dbReference type="InterPro" id="IPR000218">
    <property type="entry name" value="Ribosomal_uL14"/>
</dbReference>
<feature type="compositionally biased region" description="Basic residues" evidence="35">
    <location>
        <begin position="816"/>
        <end position="833"/>
    </location>
</feature>
<dbReference type="Proteomes" id="UP000601435">
    <property type="component" value="Unassembled WGS sequence"/>
</dbReference>
<dbReference type="InterPro" id="IPR012677">
    <property type="entry name" value="Nucleotide-bd_a/b_plait_sf"/>
</dbReference>
<dbReference type="NCBIfam" id="TIGR01050">
    <property type="entry name" value="rpsS_bact"/>
    <property type="match status" value="1"/>
</dbReference>
<feature type="domain" description="KH type-2" evidence="36">
    <location>
        <begin position="1173"/>
        <end position="1241"/>
    </location>
</feature>
<dbReference type="Gene3D" id="3.30.70.330">
    <property type="match status" value="1"/>
</dbReference>
<dbReference type="InterPro" id="IPR000597">
    <property type="entry name" value="Ribosomal_uL3"/>
</dbReference>
<comment type="similarity">
    <text evidence="10">Belongs to the universal ribosomal protein uL5 family.</text>
</comment>
<comment type="similarity">
    <text evidence="6 33">Belongs to the universal ribosomal protein uL3 family.</text>
</comment>
<dbReference type="FunFam" id="2.30.30.30:FF:000001">
    <property type="entry name" value="50S ribosomal protein L2"/>
    <property type="match status" value="1"/>
</dbReference>
<dbReference type="NCBIfam" id="TIGR00012">
    <property type="entry name" value="L29"/>
    <property type="match status" value="1"/>
</dbReference>
<dbReference type="SUPFAM" id="SSF54189">
    <property type="entry name" value="Ribosomal proteins S24e, L23 and L15e"/>
    <property type="match status" value="1"/>
</dbReference>
<comment type="similarity">
    <text evidence="7">Belongs to the universal ribosomal protein uS10 family.</text>
</comment>
<proteinExistence type="inferred from homology"/>
<dbReference type="InterPro" id="IPR036419">
    <property type="entry name" value="Ribosomal_S3_C_sf"/>
</dbReference>
<dbReference type="InterPro" id="IPR002222">
    <property type="entry name" value="Ribosomal_uS19"/>
</dbReference>
<dbReference type="Gene3D" id="3.30.1370.30">
    <property type="match status" value="1"/>
</dbReference>
<dbReference type="InterPro" id="IPR022803">
    <property type="entry name" value="Ribosomal_uL5_dom_sf"/>
</dbReference>
<evidence type="ECO:0000256" key="24">
    <source>
        <dbReference type="ARBA" id="ARBA00023274"/>
    </source>
</evidence>
<dbReference type="InterPro" id="IPR000114">
    <property type="entry name" value="Ribosomal_uL16_bact-type"/>
</dbReference>
<dbReference type="PANTHER" id="PTHR11229:SF16">
    <property type="entry name" value="LARGE RIBOSOMAL SUBUNIT PROTEIN UL3C"/>
    <property type="match status" value="1"/>
</dbReference>
<evidence type="ECO:0000256" key="7">
    <source>
        <dbReference type="ARBA" id="ARBA00007102"/>
    </source>
</evidence>
<dbReference type="InterPro" id="IPR005824">
    <property type="entry name" value="KOW"/>
</dbReference>
<feature type="compositionally biased region" description="Low complexity" evidence="35">
    <location>
        <begin position="860"/>
        <end position="871"/>
    </location>
</feature>
<comment type="subunit">
    <text evidence="20">Part of the 50S ribosomal subunit.</text>
</comment>
<dbReference type="PROSITE" id="PS00586">
    <property type="entry name" value="RIBOSOMAL_L16_1"/>
    <property type="match status" value="1"/>
</dbReference>
<dbReference type="HAMAP" id="MF_01331_B">
    <property type="entry name" value="Ribosomal_uL22_B"/>
    <property type="match status" value="1"/>
</dbReference>
<dbReference type="NCBIfam" id="NF001109">
    <property type="entry name" value="PRK00136.1"/>
    <property type="match status" value="1"/>
</dbReference>
<dbReference type="InterPro" id="IPR012678">
    <property type="entry name" value="Ribosomal_uL23/eL15/eS24_sf"/>
</dbReference>
<evidence type="ECO:0000256" key="15">
    <source>
        <dbReference type="ARBA" id="ARBA00010528"/>
    </source>
</evidence>
<protein>
    <recommendedName>
        <fullName evidence="30">Large ribosomal subunit protein uL18c</fullName>
    </recommendedName>
    <alternativeName>
        <fullName evidence="31">30S ribosomal protein S3, chloroplastic</fullName>
    </alternativeName>
    <alternativeName>
        <fullName evidence="29">Large ribosomal subunit protein uL22c</fullName>
    </alternativeName>
    <alternativeName>
        <fullName evidence="28">Large ribosomal subunit protein uL24c</fullName>
    </alternativeName>
    <alternativeName>
        <fullName evidence="26">Large ribosomal subunit protein uL3c</fullName>
    </alternativeName>
    <alternativeName>
        <fullName evidence="27">Small ribosomal subunit protein uS17c</fullName>
    </alternativeName>
    <alternativeName>
        <fullName evidence="25">Small ribosomal subunit protein uS3c</fullName>
    </alternativeName>
</protein>
<dbReference type="InterPro" id="IPR005745">
    <property type="entry name" value="Ribosomal_uL14_bac-type"/>
</dbReference>
<dbReference type="InterPro" id="IPR001063">
    <property type="entry name" value="Ribosomal_uL22"/>
</dbReference>
<dbReference type="CDD" id="cd00336">
    <property type="entry name" value="Ribosomal_L22"/>
    <property type="match status" value="1"/>
</dbReference>
<evidence type="ECO:0000256" key="30">
    <source>
        <dbReference type="ARBA" id="ARBA00035303"/>
    </source>
</evidence>
<dbReference type="SUPFAM" id="SSF50193">
    <property type="entry name" value="Ribosomal protein L14"/>
    <property type="match status" value="1"/>
</dbReference>
<dbReference type="Pfam" id="PF00673">
    <property type="entry name" value="Ribosomal_L5_C"/>
    <property type="match status" value="1"/>
</dbReference>
<dbReference type="InterPro" id="IPR004389">
    <property type="entry name" value="Ribosomal_uL18_bac-type"/>
</dbReference>
<comment type="similarity">
    <text evidence="4">Belongs to the universal ribosomal protein uL2 family.</text>
</comment>
<dbReference type="CDD" id="cd01433">
    <property type="entry name" value="Ribosomal_L16_L10e"/>
    <property type="match status" value="1"/>
</dbReference>
<evidence type="ECO:0000259" key="36">
    <source>
        <dbReference type="PROSITE" id="PS50823"/>
    </source>
</evidence>
<dbReference type="NCBIfam" id="TIGR01049">
    <property type="entry name" value="rpsJ_bact"/>
    <property type="match status" value="1"/>
</dbReference>
<dbReference type="InterPro" id="IPR001854">
    <property type="entry name" value="Ribosomal_uL29"/>
</dbReference>
<dbReference type="CDD" id="cd06089">
    <property type="entry name" value="KOW_RPL26"/>
    <property type="match status" value="1"/>
</dbReference>
<dbReference type="PROSITE" id="PS00323">
    <property type="entry name" value="RIBOSOMAL_S19"/>
    <property type="match status" value="1"/>
</dbReference>
<feature type="region of interest" description="Disordered" evidence="35">
    <location>
        <begin position="2046"/>
        <end position="2067"/>
    </location>
</feature>
<comment type="similarity">
    <text evidence="14">Belongs to the universal ribosomal protein uS17 family.</text>
</comment>
<evidence type="ECO:0000256" key="19">
    <source>
        <dbReference type="ARBA" id="ARBA00011458"/>
    </source>
</evidence>
<dbReference type="EMBL" id="CAJNJA010021142">
    <property type="protein sequence ID" value="CAE7470594.1"/>
    <property type="molecule type" value="Genomic_DNA"/>
</dbReference>
<dbReference type="InterPro" id="IPR036838">
    <property type="entry name" value="Ribosomal_uS10_dom_sf"/>
</dbReference>
<dbReference type="SUPFAM" id="SSF54999">
    <property type="entry name" value="Ribosomal protein S10"/>
    <property type="match status" value="1"/>
</dbReference>
<feature type="region of interest" description="Disordered" evidence="35">
    <location>
        <begin position="810"/>
        <end position="879"/>
    </location>
</feature>
<dbReference type="Pfam" id="PF00338">
    <property type="entry name" value="Ribosomal_S10"/>
    <property type="match status" value="1"/>
</dbReference>
<dbReference type="InterPro" id="IPR036394">
    <property type="entry name" value="Ribosomal_uL22_sf"/>
</dbReference>
<evidence type="ECO:0000313" key="38">
    <source>
        <dbReference type="Proteomes" id="UP000601435"/>
    </source>
</evidence>
<dbReference type="Pfam" id="PF00573">
    <property type="entry name" value="Ribosomal_L4"/>
    <property type="match status" value="1"/>
</dbReference>
<dbReference type="InterPro" id="IPR036853">
    <property type="entry name" value="Ribosomal_uL14_sf"/>
</dbReference>
<dbReference type="InterPro" id="IPR016180">
    <property type="entry name" value="Ribosomal_uL16_dom"/>
</dbReference>
<keyword evidence="38" id="KW-1185">Reference proteome</keyword>
<dbReference type="PROSITE" id="PS00361">
    <property type="entry name" value="RIBOSOMAL_S10"/>
    <property type="match status" value="1"/>
</dbReference>
<dbReference type="HAMAP" id="MF_01337_B">
    <property type="entry name" value="Ribosomal_uL18_B"/>
    <property type="match status" value="1"/>
</dbReference>
<dbReference type="SUPFAM" id="SSF53137">
    <property type="entry name" value="Translational machinery components"/>
    <property type="match status" value="1"/>
</dbReference>
<dbReference type="InterPro" id="IPR005704">
    <property type="entry name" value="Ribosomal_uS3_bac-typ"/>
</dbReference>
<dbReference type="InterPro" id="IPR003256">
    <property type="entry name" value="Ribosomal_uL24"/>
</dbReference>
<dbReference type="Pfam" id="PF00861">
    <property type="entry name" value="Ribosomal_L18p"/>
    <property type="match status" value="1"/>
</dbReference>
<dbReference type="HAMAP" id="MF_01367">
    <property type="entry name" value="Ribosomal_uL14"/>
    <property type="match status" value="1"/>
</dbReference>
<dbReference type="NCBIfam" id="TIGR00060">
    <property type="entry name" value="L18_bact"/>
    <property type="match status" value="1"/>
</dbReference>
<dbReference type="InterPro" id="IPR005727">
    <property type="entry name" value="Ribosomal_uL22_bac/chlpt-type"/>
</dbReference>
<dbReference type="InterPro" id="IPR001848">
    <property type="entry name" value="Ribosomal_uS10"/>
</dbReference>
<keyword evidence="24 33" id="KW-0687">Ribonucleoprotein</keyword>
<evidence type="ECO:0000256" key="1">
    <source>
        <dbReference type="ARBA" id="ARBA00002569"/>
    </source>
</evidence>
<dbReference type="InterPro" id="IPR022669">
    <property type="entry name" value="Ribosomal_uL2_C"/>
</dbReference>
<evidence type="ECO:0000256" key="18">
    <source>
        <dbReference type="ARBA" id="ARBA00010761"/>
    </source>
</evidence>
<dbReference type="Pfam" id="PF00347">
    <property type="entry name" value="Ribosomal_L6"/>
    <property type="match status" value="2"/>
</dbReference>
<evidence type="ECO:0000256" key="12">
    <source>
        <dbReference type="ARBA" id="ARBA00009254"/>
    </source>
</evidence>
<comment type="subunit">
    <text evidence="19">Part of the 30S ribosomal subunit.</text>
</comment>
<comment type="similarity">
    <text evidence="11">Belongs to the universal ribosomal protein uL16 family.</text>
</comment>
<gene>
    <name evidence="37" type="primary">rplB</name>
    <name evidence="37" type="ORF">SNEC2469_LOCUS13252</name>
</gene>
<accession>A0A812SBE4</accession>
<evidence type="ECO:0000256" key="26">
    <source>
        <dbReference type="ARBA" id="ARBA00035213"/>
    </source>
</evidence>
<dbReference type="Pfam" id="PF00410">
    <property type="entry name" value="Ribosomal_S8"/>
    <property type="match status" value="1"/>
</dbReference>
<dbReference type="InterPro" id="IPR019926">
    <property type="entry name" value="Ribosomal_uL3_CS"/>
</dbReference>
<dbReference type="SUPFAM" id="SSF54570">
    <property type="entry name" value="Ribosomal protein S19"/>
    <property type="match status" value="1"/>
</dbReference>
<dbReference type="InterPro" id="IPR000266">
    <property type="entry name" value="Ribosomal_uS17"/>
</dbReference>
<comment type="function">
    <text evidence="3">One of two assembly initiator proteins, it binds directly to the 5'-end of the 23S rRNA, where it nucleates assembly of the 50S subunit.</text>
</comment>
<evidence type="ECO:0000256" key="29">
    <source>
        <dbReference type="ARBA" id="ARBA00035285"/>
    </source>
</evidence>
<dbReference type="PRINTS" id="PR00060">
    <property type="entry name" value="RIBOSOMALL16"/>
</dbReference>
<dbReference type="SUPFAM" id="SSF55282">
    <property type="entry name" value="RL5-like"/>
    <property type="match status" value="1"/>
</dbReference>
<dbReference type="Gene3D" id="3.30.300.20">
    <property type="match status" value="1"/>
</dbReference>
<dbReference type="InterPro" id="IPR014722">
    <property type="entry name" value="Rib_uL2_dom2"/>
</dbReference>
<dbReference type="SUPFAM" id="SSF50104">
    <property type="entry name" value="Translation proteins SH3-like domain"/>
    <property type="match status" value="2"/>
</dbReference>
<dbReference type="FunFam" id="3.30.1370.30:FF:000002">
    <property type="entry name" value="30S ribosomal protein S8"/>
    <property type="match status" value="1"/>
</dbReference>
<dbReference type="InterPro" id="IPR036920">
    <property type="entry name" value="Ribosomal_uL16_sf"/>
</dbReference>
<dbReference type="NCBIfam" id="NF004123">
    <property type="entry name" value="PRK05610.1"/>
    <property type="match status" value="1"/>
</dbReference>
<dbReference type="HAMAP" id="MF_01302_B">
    <property type="entry name" value="Ribosomal_uS8_B"/>
    <property type="match status" value="1"/>
</dbReference>
<dbReference type="HAMAP" id="MF_01309_B">
    <property type="entry name" value="Ribosomal_uS3_B"/>
    <property type="match status" value="1"/>
</dbReference>
<dbReference type="PANTHER" id="PTHR11229">
    <property type="entry name" value="50S RIBOSOMAL PROTEIN L3"/>
    <property type="match status" value="1"/>
</dbReference>
<dbReference type="GO" id="GO:0019843">
    <property type="term" value="F:rRNA binding"/>
    <property type="evidence" value="ECO:0007669"/>
    <property type="project" value="UniProtKB-KW"/>
</dbReference>
<dbReference type="GO" id="GO:0016740">
    <property type="term" value="F:transferase activity"/>
    <property type="evidence" value="ECO:0007669"/>
    <property type="project" value="InterPro"/>
</dbReference>
<comment type="similarity">
    <text evidence="12">Belongs to the universal ribosomal protein uL29 family.</text>
</comment>
<dbReference type="NCBIfam" id="TIGR01009">
    <property type="entry name" value="rpsC_bact"/>
    <property type="match status" value="1"/>
</dbReference>
<dbReference type="HAMAP" id="MF_01345_B">
    <property type="entry name" value="Ribosomal_uS17_B"/>
    <property type="match status" value="1"/>
</dbReference>
<evidence type="ECO:0000256" key="16">
    <source>
        <dbReference type="ARBA" id="ARBA00010618"/>
    </source>
</evidence>
<dbReference type="InterPro" id="IPR000630">
    <property type="entry name" value="Ribosomal_uS8"/>
</dbReference>
<dbReference type="Pfam" id="PF00181">
    <property type="entry name" value="Ribosomal_L2_N"/>
    <property type="match status" value="1"/>
</dbReference>
<evidence type="ECO:0000256" key="8">
    <source>
        <dbReference type="ARBA" id="ARBA00007116"/>
    </source>
</evidence>
<dbReference type="Pfam" id="PF00297">
    <property type="entry name" value="Ribosomal_L3"/>
    <property type="match status" value="1"/>
</dbReference>
<evidence type="ECO:0000256" key="28">
    <source>
        <dbReference type="ARBA" id="ARBA00035282"/>
    </source>
</evidence>
<dbReference type="InterPro" id="IPR004044">
    <property type="entry name" value="KH_dom_type_2"/>
</dbReference>
<dbReference type="GO" id="GO:0015935">
    <property type="term" value="C:small ribosomal subunit"/>
    <property type="evidence" value="ECO:0007669"/>
    <property type="project" value="InterPro"/>
</dbReference>
<comment type="similarity">
    <text evidence="18">Belongs to the universal ribosomal protein uS3 family.</text>
</comment>
<dbReference type="SUPFAM" id="SSF54843">
    <property type="entry name" value="Ribosomal protein L22"/>
    <property type="match status" value="1"/>
</dbReference>
<dbReference type="InterPro" id="IPR020934">
    <property type="entry name" value="Ribosomal_uS19_CS"/>
</dbReference>
<dbReference type="Pfam" id="PF00252">
    <property type="entry name" value="Ribosomal_L16"/>
    <property type="match status" value="1"/>
</dbReference>
<evidence type="ECO:0000256" key="32">
    <source>
        <dbReference type="PROSITE-ProRule" id="PRU00118"/>
    </source>
</evidence>
<dbReference type="HAMAP" id="MF_01320_B">
    <property type="entry name" value="Ribosomal_uL2_B"/>
    <property type="match status" value="1"/>
</dbReference>
<dbReference type="Gene3D" id="3.90.930.12">
    <property type="entry name" value="Ribosomal protein L6, alpha-beta domain"/>
    <property type="match status" value="2"/>
</dbReference>
<dbReference type="NCBIfam" id="TIGR03953">
    <property type="entry name" value="rplD_bact"/>
    <property type="match status" value="1"/>
</dbReference>
<dbReference type="NCBIfam" id="TIGR01171">
    <property type="entry name" value="rplB_bact"/>
    <property type="match status" value="1"/>
</dbReference>
<dbReference type="InterPro" id="IPR013005">
    <property type="entry name" value="Ribosomal_uL4-like"/>
</dbReference>
<evidence type="ECO:0000256" key="11">
    <source>
        <dbReference type="ARBA" id="ARBA00008931"/>
    </source>
</evidence>
<dbReference type="Pfam" id="PF00237">
    <property type="entry name" value="Ribosomal_L22"/>
    <property type="match status" value="1"/>
</dbReference>
<dbReference type="SUPFAM" id="SSF56053">
    <property type="entry name" value="Ribosomal protein L6"/>
    <property type="match status" value="2"/>
</dbReference>
<dbReference type="NCBIfam" id="TIGR01164">
    <property type="entry name" value="rplP_bact"/>
    <property type="match status" value="1"/>
</dbReference>
<dbReference type="HAMAP" id="MF_01333_B">
    <property type="entry name" value="Ribosomal_uL5_B"/>
    <property type="match status" value="1"/>
</dbReference>
<dbReference type="SUPFAM" id="SSF54686">
    <property type="entry name" value="Ribosomal protein L16p/L10e"/>
    <property type="match status" value="1"/>
</dbReference>
<comment type="function">
    <text evidence="1">One of the primary rRNA binding proteins, it binds directly to 16S rRNA central domain where it helps coordinate assembly of the platform of the 30S subunit.</text>
</comment>
<evidence type="ECO:0000256" key="34">
    <source>
        <dbReference type="RuleBase" id="RU004005"/>
    </source>
</evidence>
<organism evidence="37 38">
    <name type="scientific">Symbiodinium necroappetens</name>
    <dbReference type="NCBI Taxonomy" id="1628268"/>
    <lineage>
        <taxon>Eukaryota</taxon>
        <taxon>Sar</taxon>
        <taxon>Alveolata</taxon>
        <taxon>Dinophyceae</taxon>
        <taxon>Suessiales</taxon>
        <taxon>Symbiodiniaceae</taxon>
        <taxon>Symbiodinium</taxon>
    </lineage>
</organism>
<dbReference type="HAMAP" id="MF_00508">
    <property type="entry name" value="Ribosomal_uS10"/>
    <property type="match status" value="1"/>
</dbReference>
<dbReference type="Pfam" id="PF00189">
    <property type="entry name" value="Ribosomal_S3_C"/>
    <property type="match status" value="1"/>
</dbReference>
<evidence type="ECO:0000256" key="20">
    <source>
        <dbReference type="ARBA" id="ARBA00011838"/>
    </source>
</evidence>
<dbReference type="Pfam" id="PF00281">
    <property type="entry name" value="Ribosomal_L5"/>
    <property type="match status" value="1"/>
</dbReference>
<dbReference type="SUPFAM" id="SSF56047">
    <property type="entry name" value="Ribosomal protein S8"/>
    <property type="match status" value="1"/>
</dbReference>
<dbReference type="CDD" id="cd02412">
    <property type="entry name" value="KH-II_30S_S3"/>
    <property type="match status" value="1"/>
</dbReference>
<evidence type="ECO:0000256" key="4">
    <source>
        <dbReference type="ARBA" id="ARBA00005636"/>
    </source>
</evidence>
<dbReference type="Gene3D" id="2.40.30.10">
    <property type="entry name" value="Translation factors"/>
    <property type="match status" value="1"/>
</dbReference>
<dbReference type="SMART" id="SM01374">
    <property type="entry name" value="Ribosomal_L14"/>
    <property type="match status" value="1"/>
</dbReference>
<dbReference type="Gene3D" id="3.30.420.100">
    <property type="match status" value="1"/>
</dbReference>
<dbReference type="Gene3D" id="3.40.1370.10">
    <property type="match status" value="1"/>
</dbReference>
<dbReference type="OrthoDB" id="10267824at2759"/>
<dbReference type="NCBIfam" id="NF000585">
    <property type="entry name" value="PRK00010.1"/>
    <property type="match status" value="1"/>
</dbReference>
<dbReference type="Pfam" id="PF00238">
    <property type="entry name" value="Ribosomal_L14"/>
    <property type="match status" value="1"/>
</dbReference>
<keyword evidence="21" id="KW-0699">rRNA-binding</keyword>
<comment type="similarity">
    <text evidence="5">Belongs to the universal ribosomal protein uS8 family.</text>
</comment>
<evidence type="ECO:0000256" key="27">
    <source>
        <dbReference type="ARBA" id="ARBA00035251"/>
    </source>
</evidence>
<dbReference type="InterPro" id="IPR023575">
    <property type="entry name" value="Ribosomal_uS19_SF"/>
</dbReference>
<dbReference type="NCBIfam" id="NF001861">
    <property type="entry name" value="PRK00596.1"/>
    <property type="match status" value="1"/>
</dbReference>
<dbReference type="InterPro" id="IPR008991">
    <property type="entry name" value="Translation_prot_SH3-like_sf"/>
</dbReference>
<evidence type="ECO:0000256" key="13">
    <source>
        <dbReference type="ARBA" id="ARBA00009451"/>
    </source>
</evidence>
<dbReference type="Gene3D" id="3.30.1490.10">
    <property type="match status" value="1"/>
</dbReference>
<name>A0A812SBE4_9DINO</name>
<dbReference type="SMART" id="SM01403">
    <property type="entry name" value="Ribosomal_S10"/>
    <property type="match status" value="1"/>
</dbReference>
<evidence type="ECO:0000256" key="22">
    <source>
        <dbReference type="ARBA" id="ARBA00022884"/>
    </source>
</evidence>
<evidence type="ECO:0000256" key="33">
    <source>
        <dbReference type="RuleBase" id="RU003905"/>
    </source>
</evidence>
<dbReference type="InterPro" id="IPR023574">
    <property type="entry name" value="Ribosomal_uL4_dom_sf"/>
</dbReference>
<dbReference type="Gene3D" id="2.30.30.30">
    <property type="match status" value="2"/>
</dbReference>
<dbReference type="InterPro" id="IPR036049">
    <property type="entry name" value="Ribosomal_uL29_sf"/>
</dbReference>
<dbReference type="Gene3D" id="3.90.1170.10">
    <property type="entry name" value="Ribosomal protein L10e/L16"/>
    <property type="match status" value="1"/>
</dbReference>
<evidence type="ECO:0000256" key="25">
    <source>
        <dbReference type="ARBA" id="ARBA00035154"/>
    </source>
</evidence>
<dbReference type="Gene3D" id="3.30.160.810">
    <property type="match status" value="1"/>
</dbReference>
<evidence type="ECO:0000256" key="17">
    <source>
        <dbReference type="ARBA" id="ARBA00010745"/>
    </source>
</evidence>
<dbReference type="SMART" id="SM00739">
    <property type="entry name" value="KOW"/>
    <property type="match status" value="1"/>
</dbReference>
<dbReference type="HAMAP" id="MF_01325_B">
    <property type="entry name" value="Ribosomal_uL3_B"/>
    <property type="match status" value="1"/>
</dbReference>
<dbReference type="InterPro" id="IPR057268">
    <property type="entry name" value="Ribosomal_L18"/>
</dbReference>
<dbReference type="NCBIfam" id="TIGR01079">
    <property type="entry name" value="rplX_bact"/>
    <property type="match status" value="1"/>
</dbReference>
<evidence type="ECO:0000256" key="23">
    <source>
        <dbReference type="ARBA" id="ARBA00022980"/>
    </source>
</evidence>
<comment type="function">
    <text evidence="2">One of the primary rRNA binding proteins, it binds directly near the 3'-end of the 23S rRNA, where it nucleates assembly of the 50S subunit.</text>
</comment>
<dbReference type="InterPro" id="IPR019927">
    <property type="entry name" value="Ribosomal_uL3_bac/org-type"/>
</dbReference>
<feature type="region of interest" description="Disordered" evidence="35">
    <location>
        <begin position="231"/>
        <end position="268"/>
    </location>
</feature>
<comment type="similarity">
    <text evidence="13 34">Belongs to the universal ribosomal protein uL22 family.</text>
</comment>
<dbReference type="Gene3D" id="4.10.950.10">
    <property type="entry name" value="Ribosomal protein L2, domain 3"/>
    <property type="match status" value="1"/>
</dbReference>
<dbReference type="InterPro" id="IPR020040">
    <property type="entry name" value="Ribosomal_uL6_a/b-dom"/>
</dbReference>
<dbReference type="NCBIfam" id="TIGR03654">
    <property type="entry name" value="L6_bact"/>
    <property type="match status" value="1"/>
</dbReference>
<sequence>MSGGRIRIRMEAYDHQALDASAKEIVDHAKRTSARVAGPVPLPTRIERYTVLRGPFKDKKSREQFEIRTHKRIIDITEPNARTVEALNRLVVPAGVFIKTNDMPLTLLGTKIGMTRWFTEDGKNIPVTVIEVGPCVVTQVKTEEVDGYDAVQIGYDDVKPRRSTMPIIAHDGKAGTGPKRHHREFQAEGEDFELGQELTVELFANHAFIDITGTSKGKGFQGGMKRHNFRGQEASHGVERKHRSPGSIGGHATNLGTGPKIKKGKKMAGQMGNVRCTVRSLEVVKVDTDNNLLLVKGPVPGAARGVLEIRTPTRLFKSKRTRQEEALKVRDAETDGQPQAEAPAELRQTLEIPPMEVPVRNMKGDQVSTLTIDEAVLGGELNPSLIKQAYVRYHANTRQGSARTKGRGQVAGSTRKLFKQKGTGRARMGTVRTAIRRGGGVAFAKTKQREEFRKDMPVKMRRKANRNALLSKLMDNEVFVLDDIKLDAPKTKVMSDLLKALGVDRTCLVAVSAENKNAGLAARNIDNVTVCDASQLTCFEMLNCRYMVISKADLQAWIDGPSAKTGKGAKADAAKEVDPTASKTQIKNAIEDLYRVRVVGVSTVTQLSTMAIRIYRPTSAGRRNASVNTYEELTPGKRRPVKALTSTINKKGGRNNQGKITVRGRGGGHKRLYRKIDFRRNDRNGIVGVVEAIEYDPNRSSNIALIKYADGVMRYIIAPKKLKQGDEILASDEFIEPKVGNCLKIKHIPTGLDIHNIELKPGKGGQICRSAGSSARLSNKEEKFATLVLPSGEIRRVLIECRATIGVVGNSDHSQRRLGKAGKSRHLGRRPKTRGVAMSHNAHPLGGGEGRSKGNRAPVSKSGTPSKGGSTRNRKQHSEDLIIRRRKSKRYGPFVDEKLYRKVESLNESGGKKPIKTWARACTIVPEFVGHTFQVYNGRIFNDVFVTEDMVGHKLGEFSPTRVFRGHTNKKEGIKNKLNHKTFKQLATDAGKSVDDLAAALPKATDRRKEDDRAQAKVRNWLEGRNKPGATADEIAAIADTLGVPLTRIADFPCKARWVRSSPRKARLIADLVRGKSVDEAYSLLEFSPKRASVFVRKALSAAVADAEAADARIDRLYISESRVDEGVIIKRFQPKDRGRAHPIQKKTSHIIIAVEALYGELLVEDFKIREFVDKRLNRTPPFAAVSDIHIERTREELKVIVKTARPGLVIGPKGAEVDRLTEELQYMTGRKVSISIIEIKNPDMNAALIAEGIAEQLRKRASYRRLVKMRAEAAMQAGAKGVRILLAGRLGGAEMSRRLDTRLGSMPLSSLQANIDYGFARCVASYGAMGVKVWIYKGDYDAMEEESEDTSKAAGARPRARGKEFRRVRDRKATKGNYVAFGDYGLQSLEGCWLTARQIEAGRIAAQHFLKRQGKIYIRVFPDKPVSKKPLETRMGKGKADVDYWAARVRPGTMLFEIAGVTEDIAKQTMVRIAMKTEHEMKADEVHKLTGEEIEVEIDRLQRRLYDLRTQTVTEKIEDPSQFGKVRKDIARLKTERRGATIGVVESDKSDKTRKVVVSYLAKHPKYGKYLRKRTVLHVHDEDNASKMGDKVEVAPCRPYSKTKTWRLLRVVEACEVADNSGAKVAYVIRVLGGSTARGRQTRRTAGVGDRVVCSVKKALPGSDIKSGDKVKGVIVRTSYPTRRDDGSYVRFDNNAIVIINDDGNPKGTRIFGAVARELRDRGYMKIVSLGDEVIITAGDYKGQTGTVIRVITDSDRVIVKGAGIEGYPKNLKPSRVNPQGGRVTLDRSFHMSNVSPVVDGKPSRVRFEIKKDGSKSRVASRGGKDKKKDNPAAEEARKPSGPPRLKTMYEDEVRKKLASELGLSNPMEQPRLEKIVLNVNVGRHLENAKLPNNVKESVLDTLTAVSGQKPIVIKAKKSVANFKLREGMEASAMVTLRRERMWFFLDRLINLAVPRMKDFRGLPDKSFDKAGNYSMGVTEQAIFPEIDMGRVSFTHGMHINMVFSNSDPAKSKMVLESLGMPFRKREAKVRRCEITGRARGVYRKFREPPPLNPRGSKEGKDRTMSMSDPIADMLTRIRNGVSARKKEVMCLNSKVCRGIAQILTEEGYIDGFDTIDDGRQGRIRVRLKYGDRGEDIIHVIKRESKPGCRVYKKAEEITSPLQGMGISIVSTSHGVMSDRKCREDRVGGELLDQAMSRLGKLPVSVPSGVNVSVSGDTITISKGDKSLTQALRPEVNVSFDEGEKAVAVTIDEKDVSNKQVRAYWGMTRALIQNMVVGVTEGYEKKLEVVGVGYTAQLAGNKLDLKVGFANTITKMVPAGVDVTVEKQLITIKGPDKQAVGQFAAEVRAVRKPEPYNGKGIKYSDEVVVRKQGKAFGARARRRARTRSKVSGTPTKPRLAVYRSLQHMYVQVIDDINGVTLCSASTRDGGVDGKPGACDGAAAVGKAIAEKAKAKNIDEVVFDRGGFRYHGRVKALAEAAREGGLKL</sequence>
<evidence type="ECO:0000256" key="31">
    <source>
        <dbReference type="ARBA" id="ARBA00035473"/>
    </source>
</evidence>
<dbReference type="SUPFAM" id="SSF54821">
    <property type="entry name" value="Ribosomal protein S3 C-terminal domain"/>
    <property type="match status" value="1"/>
</dbReference>
<dbReference type="FunFam" id="3.30.420.100:FF:000001">
    <property type="entry name" value="50S ribosomal protein L18"/>
    <property type="match status" value="1"/>
</dbReference>
<dbReference type="InterPro" id="IPR020798">
    <property type="entry name" value="Ribosomal_uL16_CS"/>
</dbReference>
<dbReference type="Gene3D" id="3.30.70.600">
    <property type="entry name" value="Ribosomal protein S10 domain"/>
    <property type="match status" value="1"/>
</dbReference>
<dbReference type="InterPro" id="IPR041988">
    <property type="entry name" value="Ribosomal_uL24_KOW"/>
</dbReference>
<dbReference type="InterPro" id="IPR014726">
    <property type="entry name" value="Ribosomal_uL2_dom3"/>
</dbReference>
<dbReference type="PROSITE" id="PS50823">
    <property type="entry name" value="KH_TYPE_2"/>
    <property type="match status" value="1"/>
</dbReference>
<evidence type="ECO:0000256" key="21">
    <source>
        <dbReference type="ARBA" id="ARBA00022730"/>
    </source>
</evidence>
<dbReference type="SMART" id="SM00322">
    <property type="entry name" value="KH"/>
    <property type="match status" value="1"/>
</dbReference>
<dbReference type="FunFam" id="3.30.1440.10:FF:000001">
    <property type="entry name" value="50S ribosomal protein L5"/>
    <property type="match status" value="1"/>
</dbReference>
<dbReference type="Pfam" id="PF00366">
    <property type="entry name" value="Ribosomal_S17"/>
    <property type="match status" value="1"/>
</dbReference>
<dbReference type="InterPro" id="IPR057264">
    <property type="entry name" value="Ribosomal_uL24_C"/>
</dbReference>
<dbReference type="InterPro" id="IPR009019">
    <property type="entry name" value="KH_sf_prok-type"/>
</dbReference>
<comment type="similarity">
    <text evidence="8">Belongs to the universal ribosomal protein uL18 family.</text>
</comment>
<evidence type="ECO:0000256" key="6">
    <source>
        <dbReference type="ARBA" id="ARBA00006540"/>
    </source>
</evidence>
<dbReference type="FunFam" id="3.30.300.20:FF:000001">
    <property type="entry name" value="30S ribosomal protein S3"/>
    <property type="match status" value="1"/>
</dbReference>
<dbReference type="GO" id="GO:0022625">
    <property type="term" value="C:cytosolic large ribosomal subunit"/>
    <property type="evidence" value="ECO:0007669"/>
    <property type="project" value="TreeGrafter"/>
</dbReference>
<evidence type="ECO:0000256" key="9">
    <source>
        <dbReference type="ARBA" id="ARBA00007345"/>
    </source>
</evidence>
<dbReference type="Pfam" id="PF00203">
    <property type="entry name" value="Ribosomal_S19"/>
    <property type="match status" value="1"/>
</dbReference>
<dbReference type="Pfam" id="PF00831">
    <property type="entry name" value="Ribosomal_L29"/>
    <property type="match status" value="1"/>
</dbReference>
<dbReference type="InterPro" id="IPR047873">
    <property type="entry name" value="Ribosomal_uL16"/>
</dbReference>
<comment type="similarity">
    <text evidence="17">Belongs to the universal ribosomal protein uL14 family.</text>
</comment>
<evidence type="ECO:0000256" key="5">
    <source>
        <dbReference type="ARBA" id="ARBA00006471"/>
    </source>
</evidence>
<dbReference type="InterPro" id="IPR027486">
    <property type="entry name" value="Ribosomal_uS10_dom"/>
</dbReference>
<dbReference type="GO" id="GO:0006412">
    <property type="term" value="P:translation"/>
    <property type="evidence" value="ECO:0007669"/>
    <property type="project" value="InterPro"/>
</dbReference>
<dbReference type="NCBIfam" id="TIGR01044">
    <property type="entry name" value="rplV_bact"/>
    <property type="match status" value="1"/>
</dbReference>